<evidence type="ECO:0000313" key="1">
    <source>
        <dbReference type="EMBL" id="MBR8645874.1"/>
    </source>
</evidence>
<organism evidence="1 2">
    <name type="scientific">Peribacillus frigoritolerans</name>
    <dbReference type="NCBI Taxonomy" id="450367"/>
    <lineage>
        <taxon>Bacteria</taxon>
        <taxon>Bacillati</taxon>
        <taxon>Bacillota</taxon>
        <taxon>Bacilli</taxon>
        <taxon>Bacillales</taxon>
        <taxon>Bacillaceae</taxon>
        <taxon>Peribacillus</taxon>
    </lineage>
</organism>
<proteinExistence type="predicted"/>
<dbReference type="Proteomes" id="UP000680045">
    <property type="component" value="Unassembled WGS sequence"/>
</dbReference>
<accession>A0A941FN65</accession>
<reference evidence="1" key="1">
    <citation type="submission" date="2021-04" db="EMBL/GenBank/DDBJ databases">
        <title>Whole genome sequencing of Enterococci isolates from hospitalized patients.</title>
        <authorList>
            <person name="Ogoti B.M."/>
            <person name="Onyambu F.G."/>
        </authorList>
    </citation>
    <scope>NUCLEOTIDE SEQUENCE</scope>
    <source>
        <strain evidence="1">242</strain>
    </source>
</reference>
<dbReference type="EMBL" id="JAGTPW010000054">
    <property type="protein sequence ID" value="MBR8645874.1"/>
    <property type="molecule type" value="Genomic_DNA"/>
</dbReference>
<gene>
    <name evidence="1" type="ORF">KEH51_23480</name>
</gene>
<protein>
    <submittedName>
        <fullName evidence="1">Uncharacterized protein</fullName>
    </submittedName>
</protein>
<sequence>MFSNKTVKLPDPEFYYNASLTEEVFNLILKSQDFTQYLEKYNIKFDLKKVYDSKQIIEREENLKNLIKVALERDEYIGAICNAGKYYIPLFEMDPGWHIESFLPNGDEYKDYLKYIAFDKEDEIIKHLNWVIERLNRVTTNVYAVKIESFLESKVINTGLKEEFGYLFGWDLPEDTIFYDDVFIRKR</sequence>
<evidence type="ECO:0000313" key="2">
    <source>
        <dbReference type="Proteomes" id="UP000680045"/>
    </source>
</evidence>
<dbReference type="AlphaFoldDB" id="A0A941FN65"/>
<comment type="caution">
    <text evidence="1">The sequence shown here is derived from an EMBL/GenBank/DDBJ whole genome shotgun (WGS) entry which is preliminary data.</text>
</comment>
<name>A0A941FN65_9BACI</name>